<evidence type="ECO:0000256" key="1">
    <source>
        <dbReference type="ARBA" id="ARBA00023015"/>
    </source>
</evidence>
<dbReference type="InterPro" id="IPR036390">
    <property type="entry name" value="WH_DNA-bd_sf"/>
</dbReference>
<evidence type="ECO:0000259" key="4">
    <source>
        <dbReference type="PROSITE" id="PS50987"/>
    </source>
</evidence>
<dbReference type="CDD" id="cd00090">
    <property type="entry name" value="HTH_ARSR"/>
    <property type="match status" value="1"/>
</dbReference>
<keyword evidence="6" id="KW-1185">Reference proteome</keyword>
<dbReference type="SMART" id="SM00418">
    <property type="entry name" value="HTH_ARSR"/>
    <property type="match status" value="1"/>
</dbReference>
<dbReference type="Gene3D" id="1.10.10.10">
    <property type="entry name" value="Winged helix-like DNA-binding domain superfamily/Winged helix DNA-binding domain"/>
    <property type="match status" value="1"/>
</dbReference>
<dbReference type="InterPro" id="IPR011991">
    <property type="entry name" value="ArsR-like_HTH"/>
</dbReference>
<dbReference type="OrthoDB" id="9796124at2"/>
<dbReference type="PRINTS" id="PR00778">
    <property type="entry name" value="HTHARSR"/>
</dbReference>
<comment type="caution">
    <text evidence="5">The sequence shown here is derived from an EMBL/GenBank/DDBJ whole genome shotgun (WGS) entry which is preliminary data.</text>
</comment>
<dbReference type="InterPro" id="IPR001845">
    <property type="entry name" value="HTH_ArsR_DNA-bd_dom"/>
</dbReference>
<feature type="domain" description="HTH arsR-type" evidence="4">
    <location>
        <begin position="1"/>
        <end position="94"/>
    </location>
</feature>
<dbReference type="Pfam" id="PF01022">
    <property type="entry name" value="HTH_5"/>
    <property type="match status" value="1"/>
</dbReference>
<proteinExistence type="predicted"/>
<dbReference type="SUPFAM" id="SSF46785">
    <property type="entry name" value="Winged helix' DNA-binding domain"/>
    <property type="match status" value="1"/>
</dbReference>
<evidence type="ECO:0000313" key="5">
    <source>
        <dbReference type="EMBL" id="RJG42103.1"/>
    </source>
</evidence>
<dbReference type="PANTHER" id="PTHR33154">
    <property type="entry name" value="TRANSCRIPTIONAL REGULATOR, ARSR FAMILY"/>
    <property type="match status" value="1"/>
</dbReference>
<protein>
    <submittedName>
        <fullName evidence="5">Transcriptional regulator</fullName>
    </submittedName>
</protein>
<keyword evidence="2" id="KW-0238">DNA-binding</keyword>
<accession>A0A418YC89</accession>
<dbReference type="FunFam" id="1.10.10.10:FF:000403">
    <property type="entry name" value="ArsR family transcriptional regulator"/>
    <property type="match status" value="1"/>
</dbReference>
<dbReference type="GO" id="GO:0003700">
    <property type="term" value="F:DNA-binding transcription factor activity"/>
    <property type="evidence" value="ECO:0007669"/>
    <property type="project" value="InterPro"/>
</dbReference>
<dbReference type="InterPro" id="IPR036388">
    <property type="entry name" value="WH-like_DNA-bd_sf"/>
</dbReference>
<dbReference type="NCBIfam" id="NF033788">
    <property type="entry name" value="HTH_metalloreg"/>
    <property type="match status" value="1"/>
</dbReference>
<evidence type="ECO:0000313" key="6">
    <source>
        <dbReference type="Proteomes" id="UP000283255"/>
    </source>
</evidence>
<dbReference type="PROSITE" id="PS50987">
    <property type="entry name" value="HTH_ARSR_2"/>
    <property type="match status" value="1"/>
</dbReference>
<dbReference type="Proteomes" id="UP000283255">
    <property type="component" value="Unassembled WGS sequence"/>
</dbReference>
<dbReference type="InterPro" id="IPR051081">
    <property type="entry name" value="HTH_MetalResp_TranReg"/>
</dbReference>
<keyword evidence="1" id="KW-0805">Transcription regulation</keyword>
<evidence type="ECO:0000256" key="2">
    <source>
        <dbReference type="ARBA" id="ARBA00023125"/>
    </source>
</evidence>
<name>A0A418YC89_9GAMM</name>
<dbReference type="GO" id="GO:0003677">
    <property type="term" value="F:DNA binding"/>
    <property type="evidence" value="ECO:0007669"/>
    <property type="project" value="UniProtKB-KW"/>
</dbReference>
<sequence>MEQNAAKAVALLKAMANQHRLMILCVLLQQEQSVSALNQQIPLAQSALSQHLAWLRKAGFVTTRREAKTIFYSLASAEVKQMIALLHKMYCQPE</sequence>
<dbReference type="EMBL" id="QZCH01000021">
    <property type="protein sequence ID" value="RJG42103.1"/>
    <property type="molecule type" value="Genomic_DNA"/>
</dbReference>
<dbReference type="AlphaFoldDB" id="A0A418YC89"/>
<dbReference type="PANTHER" id="PTHR33154:SF28">
    <property type="entry name" value="HTH-TYPE TRANSCRIPTIONAL REGULATOR YGAV-RELATED"/>
    <property type="match status" value="1"/>
</dbReference>
<keyword evidence="3" id="KW-0804">Transcription</keyword>
<reference evidence="5 6" key="2">
    <citation type="submission" date="2019-01" db="EMBL/GenBank/DDBJ databases">
        <title>Motilimonas pumilus sp. nov., isolated from the gut of sea cucumber (Apostichopus japonicus).</title>
        <authorList>
            <person name="Wang F.-Q."/>
            <person name="Ren L.-H."/>
            <person name="Lin Y.-W."/>
            <person name="Sun G.-H."/>
            <person name="Du Z.-J."/>
            <person name="Zhao J.-X."/>
            <person name="Liu X.-J."/>
            <person name="Liu L.-J."/>
        </authorList>
    </citation>
    <scope>NUCLEOTIDE SEQUENCE [LARGE SCALE GENOMIC DNA]</scope>
    <source>
        <strain evidence="5 6">PLHSC7-2</strain>
    </source>
</reference>
<reference evidence="5 6" key="1">
    <citation type="submission" date="2018-09" db="EMBL/GenBank/DDBJ databases">
        <authorList>
            <person name="Wang F."/>
        </authorList>
    </citation>
    <scope>NUCLEOTIDE SEQUENCE [LARGE SCALE GENOMIC DNA]</scope>
    <source>
        <strain evidence="5 6">PLHSC7-2</strain>
    </source>
</reference>
<organism evidence="5 6">
    <name type="scientific">Motilimonas pumila</name>
    <dbReference type="NCBI Taxonomy" id="2303987"/>
    <lineage>
        <taxon>Bacteria</taxon>
        <taxon>Pseudomonadati</taxon>
        <taxon>Pseudomonadota</taxon>
        <taxon>Gammaproteobacteria</taxon>
        <taxon>Alteromonadales</taxon>
        <taxon>Alteromonadales genera incertae sedis</taxon>
        <taxon>Motilimonas</taxon>
    </lineage>
</organism>
<gene>
    <name evidence="5" type="ORF">D1Z90_15065</name>
</gene>
<evidence type="ECO:0000256" key="3">
    <source>
        <dbReference type="ARBA" id="ARBA00023163"/>
    </source>
</evidence>